<keyword evidence="1" id="KW-1133">Transmembrane helix</keyword>
<dbReference type="InParanoid" id="D9QGU7"/>
<dbReference type="KEGG" id="bsb:Bresu_1602"/>
<feature type="transmembrane region" description="Helical" evidence="1">
    <location>
        <begin position="179"/>
        <end position="205"/>
    </location>
</feature>
<protein>
    <recommendedName>
        <fullName evidence="4">DUF998 domain-containing protein</fullName>
    </recommendedName>
</protein>
<evidence type="ECO:0008006" key="4">
    <source>
        <dbReference type="Google" id="ProtNLM"/>
    </source>
</evidence>
<dbReference type="Proteomes" id="UP000002696">
    <property type="component" value="Chromosome"/>
</dbReference>
<organism evidence="2 3">
    <name type="scientific">Brevundimonas subvibrioides (strain ATCC 15264 / DSM 4735 / LMG 14903 / NBRC 16000 / CB 81)</name>
    <name type="common">Caulobacter subvibrioides</name>
    <dbReference type="NCBI Taxonomy" id="633149"/>
    <lineage>
        <taxon>Bacteria</taxon>
        <taxon>Pseudomonadati</taxon>
        <taxon>Pseudomonadota</taxon>
        <taxon>Alphaproteobacteria</taxon>
        <taxon>Caulobacterales</taxon>
        <taxon>Caulobacteraceae</taxon>
        <taxon>Brevundimonas</taxon>
    </lineage>
</organism>
<keyword evidence="3" id="KW-1185">Reference proteome</keyword>
<keyword evidence="1" id="KW-0812">Transmembrane</keyword>
<keyword evidence="1" id="KW-0472">Membrane</keyword>
<dbReference type="eggNOG" id="ENOG5033I2Z">
    <property type="taxonomic scope" value="Bacteria"/>
</dbReference>
<feature type="transmembrane region" description="Helical" evidence="1">
    <location>
        <begin position="121"/>
        <end position="141"/>
    </location>
</feature>
<dbReference type="EMBL" id="CP002102">
    <property type="protein sequence ID" value="ADL00913.1"/>
    <property type="molecule type" value="Genomic_DNA"/>
</dbReference>
<dbReference type="RefSeq" id="WP_013269015.1">
    <property type="nucleotide sequence ID" value="NC_014375.1"/>
</dbReference>
<accession>D9QGU7</accession>
<evidence type="ECO:0000256" key="1">
    <source>
        <dbReference type="SAM" id="Phobius"/>
    </source>
</evidence>
<name>D9QGU7_BRESC</name>
<sequence>MTDQTRADGVLIVAATAFALVLMLHHPTSFDTTHEDGLLLSDWSNGFVHAAMIGCLLALAVGLEGVRRRLGGTRLLTRAGAVLLWAGFLALAGAALVNGFATGRLMASTSDPVIREAGGRAFWALNQSLTALGTMLVALGAAAWSPGLWRLSLAGRVAAGLGVALAALSLWHTTTDGGFGLHVAVAATAAFALWSLSTAATMILARPQEGP</sequence>
<feature type="transmembrane region" description="Helical" evidence="1">
    <location>
        <begin position="75"/>
        <end position="101"/>
    </location>
</feature>
<dbReference type="STRING" id="633149.Bresu_1602"/>
<feature type="transmembrane region" description="Helical" evidence="1">
    <location>
        <begin position="46"/>
        <end position="63"/>
    </location>
</feature>
<dbReference type="HOGENOM" id="CLU_1302959_0_0_5"/>
<gene>
    <name evidence="2" type="ordered locus">Bresu_1602</name>
</gene>
<feature type="transmembrane region" description="Helical" evidence="1">
    <location>
        <begin position="7"/>
        <end position="26"/>
    </location>
</feature>
<dbReference type="OrthoDB" id="7204301at2"/>
<dbReference type="AlphaFoldDB" id="D9QGU7"/>
<feature type="transmembrane region" description="Helical" evidence="1">
    <location>
        <begin position="153"/>
        <end position="173"/>
    </location>
</feature>
<evidence type="ECO:0000313" key="3">
    <source>
        <dbReference type="Proteomes" id="UP000002696"/>
    </source>
</evidence>
<evidence type="ECO:0000313" key="2">
    <source>
        <dbReference type="EMBL" id="ADL00913.1"/>
    </source>
</evidence>
<reference evidence="3" key="1">
    <citation type="journal article" date="2011" name="J. Bacteriol.">
        <title>Genome sequences of eight morphologically diverse alphaproteobacteria.</title>
        <authorList>
            <consortium name="US DOE Joint Genome Institute"/>
            <person name="Brown P.J."/>
            <person name="Kysela D.T."/>
            <person name="Buechlein A."/>
            <person name="Hemmerich C."/>
            <person name="Brun Y.V."/>
        </authorList>
    </citation>
    <scope>NUCLEOTIDE SEQUENCE [LARGE SCALE GENOMIC DNA]</scope>
    <source>
        <strain evidence="3">ATCC 15264 / DSM 4735 / LMG 14903 / NBRC 16000 / CB 81</strain>
    </source>
</reference>
<proteinExistence type="predicted"/>